<keyword evidence="1" id="KW-0812">Transmembrane</keyword>
<sequence length="123" mass="12800">MRQLTRRNVVGVGVGIAGVVAVWVVAVYAGQILALVLAFALGLGVGLFIGLEIVDGQTSRELAGAQRDLALERERVTVLETTNATLIGKVAEHKQAARIAMETAANNLDRALSAEAHLSGGAQ</sequence>
<name>A0ABV5TS79_9ACTN</name>
<dbReference type="EMBL" id="JBHMBS010000031">
    <property type="protein sequence ID" value="MFB9681285.1"/>
    <property type="molecule type" value="Genomic_DNA"/>
</dbReference>
<accession>A0ABV5TS79</accession>
<organism evidence="2 3">
    <name type="scientific">Streptosporangium vulgare</name>
    <dbReference type="NCBI Taxonomy" id="46190"/>
    <lineage>
        <taxon>Bacteria</taxon>
        <taxon>Bacillati</taxon>
        <taxon>Actinomycetota</taxon>
        <taxon>Actinomycetes</taxon>
        <taxon>Streptosporangiales</taxon>
        <taxon>Streptosporangiaceae</taxon>
        <taxon>Streptosporangium</taxon>
    </lineage>
</organism>
<dbReference type="RefSeq" id="WP_344747732.1">
    <property type="nucleotide sequence ID" value="NZ_BAAAWW010000136.1"/>
</dbReference>
<proteinExistence type="predicted"/>
<feature type="transmembrane region" description="Helical" evidence="1">
    <location>
        <begin position="32"/>
        <end position="51"/>
    </location>
</feature>
<evidence type="ECO:0000313" key="3">
    <source>
        <dbReference type="Proteomes" id="UP001589610"/>
    </source>
</evidence>
<keyword evidence="1" id="KW-0472">Membrane</keyword>
<reference evidence="2 3" key="1">
    <citation type="submission" date="2024-09" db="EMBL/GenBank/DDBJ databases">
        <authorList>
            <person name="Sun Q."/>
            <person name="Mori K."/>
        </authorList>
    </citation>
    <scope>NUCLEOTIDE SEQUENCE [LARGE SCALE GENOMIC DNA]</scope>
    <source>
        <strain evidence="2 3">JCM 3028</strain>
    </source>
</reference>
<keyword evidence="3" id="KW-1185">Reference proteome</keyword>
<comment type="caution">
    <text evidence="2">The sequence shown here is derived from an EMBL/GenBank/DDBJ whole genome shotgun (WGS) entry which is preliminary data.</text>
</comment>
<evidence type="ECO:0000313" key="2">
    <source>
        <dbReference type="EMBL" id="MFB9681285.1"/>
    </source>
</evidence>
<gene>
    <name evidence="2" type="ORF">ACFFRH_37895</name>
</gene>
<keyword evidence="1" id="KW-1133">Transmembrane helix</keyword>
<feature type="transmembrane region" description="Helical" evidence="1">
    <location>
        <begin position="9"/>
        <end position="26"/>
    </location>
</feature>
<dbReference type="Proteomes" id="UP001589610">
    <property type="component" value="Unassembled WGS sequence"/>
</dbReference>
<protein>
    <submittedName>
        <fullName evidence="2">Uncharacterized protein</fullName>
    </submittedName>
</protein>
<evidence type="ECO:0000256" key="1">
    <source>
        <dbReference type="SAM" id="Phobius"/>
    </source>
</evidence>